<sequence length="750" mass="83147">MFFNLFLLFLSTFSATMAADVLAGCRPTCGNITVPYPFGLTDGCYSPGFKMTCNETYDPPKLFMNTGNIEISKLSFDNVLMQGWIARDCYDELNSPTHVWTNLINTPYTFSFTSNKLTTIGCDTLALVYRLGNSIDFTSGCISLCHDDTNVVNGSCSGIGCCQTSIPRGLKRFDTLLGVMGNHSRTLSVSPCSFAFLIDQDQFEFSVLDFTGFRSRDRVPIVLDWAVSNQTCAEARQSPEFLCTGPNTNCTDSSNGPGYKCSCNEGYEDNPYLVEGCHDINECEDMKNSPCVDICTNTPGSYTCSCSPGSTGDGRREGSGCTSLSSSSCGLGFLAVMVSASLLYWGLKRRRLSQLRERFFKQNGGWLLLQRQVNSQEEAAAERAARIFTADELRKATNNYNQSQIIGKGANGVVYKGILPDNREVAIKKSRVMDPGQVEQFINEVVILSQVIHRNVVKMIGCCLETEVPLLVYEFISNDTLSSHLYGPGNFASLSWESRLRIACETAGALAYLHSATTRPIIHRDIKSSNILLDQNFTAKVSDFGASRVMPMDEDYISTLVQGTLGYLDPEYFHTGLLTEKSDVYSFGVVLVELITGQPPVSSDKPEEERSLANYFLINMERNQVFGILEPRVVNEGDSAQLKEVAQLARRCLSLTGEERPTMKEVAGELEQAKRYQMQHPWVEDDGETLEDGRLLTRDGSWSFASFASATNPNDESDAMHTLLSLTRILTEMQAKHPKVFYSLYEFIVV</sequence>
<dbReference type="EC" id="2.7.11.1" evidence="1"/>
<protein>
    <submittedName>
        <fullName evidence="1">Non-specific serine/threonine protein kinase protein</fullName>
        <ecNumber evidence="1">2.7.11.1</ecNumber>
    </submittedName>
</protein>
<keyword evidence="1" id="KW-0418">Kinase</keyword>
<comment type="caution">
    <text evidence="1">The sequence shown here is derived from an EMBL/GenBank/DDBJ whole genome shotgun (WGS) entry which is preliminary data.</text>
</comment>
<reference evidence="2" key="1">
    <citation type="journal article" date="2022" name="Nat. Commun.">
        <title>Chromosome evolution and the genetic basis of agronomically important traits in greater yam.</title>
        <authorList>
            <person name="Bredeson J.V."/>
            <person name="Lyons J.B."/>
            <person name="Oniyinde I.O."/>
            <person name="Okereke N.R."/>
            <person name="Kolade O."/>
            <person name="Nnabue I."/>
            <person name="Nwadili C.O."/>
            <person name="Hribova E."/>
            <person name="Parker M."/>
            <person name="Nwogha J."/>
            <person name="Shu S."/>
            <person name="Carlson J."/>
            <person name="Kariba R."/>
            <person name="Muthemba S."/>
            <person name="Knop K."/>
            <person name="Barton G.J."/>
            <person name="Sherwood A.V."/>
            <person name="Lopez-Montes A."/>
            <person name="Asiedu R."/>
            <person name="Jamnadass R."/>
            <person name="Muchugi A."/>
            <person name="Goodstein D."/>
            <person name="Egesi C.N."/>
            <person name="Featherston J."/>
            <person name="Asfaw A."/>
            <person name="Simpson G.G."/>
            <person name="Dolezel J."/>
            <person name="Hendre P.S."/>
            <person name="Van Deynze A."/>
            <person name="Kumar P.L."/>
            <person name="Obidiegwu J.E."/>
            <person name="Bhattacharjee R."/>
            <person name="Rokhsar D.S."/>
        </authorList>
    </citation>
    <scope>NUCLEOTIDE SEQUENCE [LARGE SCALE GENOMIC DNA]</scope>
    <source>
        <strain evidence="2">cv. TDa95/00328</strain>
    </source>
</reference>
<evidence type="ECO:0000313" key="1">
    <source>
        <dbReference type="EMBL" id="KAH7678063.1"/>
    </source>
</evidence>
<name>A0ACB7VUM9_DIOAL</name>
<accession>A0ACB7VUM9</accession>
<keyword evidence="1" id="KW-0723">Serine/threonine-protein kinase</keyword>
<gene>
    <name evidence="1" type="ORF">IHE45_07G125700</name>
</gene>
<proteinExistence type="predicted"/>
<organism evidence="1 2">
    <name type="scientific">Dioscorea alata</name>
    <name type="common">Purple yam</name>
    <dbReference type="NCBI Taxonomy" id="55571"/>
    <lineage>
        <taxon>Eukaryota</taxon>
        <taxon>Viridiplantae</taxon>
        <taxon>Streptophyta</taxon>
        <taxon>Embryophyta</taxon>
        <taxon>Tracheophyta</taxon>
        <taxon>Spermatophyta</taxon>
        <taxon>Magnoliopsida</taxon>
        <taxon>Liliopsida</taxon>
        <taxon>Dioscoreales</taxon>
        <taxon>Dioscoreaceae</taxon>
        <taxon>Dioscorea</taxon>
    </lineage>
</organism>
<dbReference type="EMBL" id="CM037017">
    <property type="protein sequence ID" value="KAH7678063.1"/>
    <property type="molecule type" value="Genomic_DNA"/>
</dbReference>
<evidence type="ECO:0000313" key="2">
    <source>
        <dbReference type="Proteomes" id="UP000827976"/>
    </source>
</evidence>
<dbReference type="Proteomes" id="UP000827976">
    <property type="component" value="Chromosome 7"/>
</dbReference>
<keyword evidence="2" id="KW-1185">Reference proteome</keyword>
<keyword evidence="1" id="KW-0808">Transferase</keyword>